<dbReference type="PANTHER" id="PTHR30595">
    <property type="entry name" value="GLPR-RELATED TRANSCRIPTIONAL REPRESSOR"/>
    <property type="match status" value="1"/>
</dbReference>
<feature type="non-terminal residue" evidence="2">
    <location>
        <position position="1"/>
    </location>
</feature>
<accession>A0A415RW15</accession>
<evidence type="ECO:0000259" key="1">
    <source>
        <dbReference type="Pfam" id="PF04326"/>
    </source>
</evidence>
<protein>
    <submittedName>
        <fullName evidence="2">ATP-binding protein</fullName>
    </submittedName>
</protein>
<comment type="caution">
    <text evidence="2">The sequence shown here is derived from an EMBL/GenBank/DDBJ whole genome shotgun (WGS) entry which is preliminary data.</text>
</comment>
<feature type="domain" description="Schlafen AlbA-2" evidence="1">
    <location>
        <begin position="38"/>
        <end position="145"/>
    </location>
</feature>
<gene>
    <name evidence="2" type="ORF">DWZ50_20395</name>
</gene>
<keyword evidence="2" id="KW-0067">ATP-binding</keyword>
<dbReference type="RefSeq" id="WP_147419844.1">
    <property type="nucleotide sequence ID" value="NZ_QRQE01000126.1"/>
</dbReference>
<evidence type="ECO:0000313" key="2">
    <source>
        <dbReference type="EMBL" id="RHM66528.1"/>
    </source>
</evidence>
<dbReference type="EMBL" id="QRQE01000126">
    <property type="protein sequence ID" value="RHM66528.1"/>
    <property type="molecule type" value="Genomic_DNA"/>
</dbReference>
<dbReference type="Gene3D" id="3.30.950.30">
    <property type="entry name" value="Schlafen, AAA domain"/>
    <property type="match status" value="1"/>
</dbReference>
<dbReference type="PANTHER" id="PTHR30595:SF6">
    <property type="entry name" value="SCHLAFEN ALBA-2 DOMAIN-CONTAINING PROTEIN"/>
    <property type="match status" value="1"/>
</dbReference>
<dbReference type="Proteomes" id="UP000285610">
    <property type="component" value="Unassembled WGS sequence"/>
</dbReference>
<dbReference type="InterPro" id="IPR007421">
    <property type="entry name" value="Schlafen_AlbA_2_dom"/>
</dbReference>
<evidence type="ECO:0000313" key="3">
    <source>
        <dbReference type="Proteomes" id="UP000285610"/>
    </source>
</evidence>
<reference evidence="2 3" key="1">
    <citation type="submission" date="2018-08" db="EMBL/GenBank/DDBJ databases">
        <title>A genome reference for cultivated species of the human gut microbiota.</title>
        <authorList>
            <person name="Zou Y."/>
            <person name="Xue W."/>
            <person name="Luo G."/>
        </authorList>
    </citation>
    <scope>NUCLEOTIDE SEQUENCE [LARGE SCALE GENOMIC DNA]</scope>
    <source>
        <strain evidence="2 3">AF33-12</strain>
    </source>
</reference>
<dbReference type="Pfam" id="PF04326">
    <property type="entry name" value="SLFN_AlbA_2"/>
    <property type="match status" value="1"/>
</dbReference>
<proteinExistence type="predicted"/>
<dbReference type="InterPro" id="IPR038461">
    <property type="entry name" value="Schlafen_AlbA_2_dom_sf"/>
</dbReference>
<dbReference type="GO" id="GO:0005524">
    <property type="term" value="F:ATP binding"/>
    <property type="evidence" value="ECO:0007669"/>
    <property type="project" value="UniProtKB-KW"/>
</dbReference>
<organism evidence="2 3">
    <name type="scientific">Mediterraneibacter gnavus</name>
    <name type="common">Ruminococcus gnavus</name>
    <dbReference type="NCBI Taxonomy" id="33038"/>
    <lineage>
        <taxon>Bacteria</taxon>
        <taxon>Bacillati</taxon>
        <taxon>Bacillota</taxon>
        <taxon>Clostridia</taxon>
        <taxon>Lachnospirales</taxon>
        <taxon>Lachnospiraceae</taxon>
        <taxon>Mediterraneibacter</taxon>
    </lineage>
</organism>
<sequence length="418" mass="48544">GVENKNNFSGLSGLGINGKQWNDIQWTDVEEFLNEIEESFFFEFKKDEVSGAKLIKEIAALANTYGGYVFLGVSDDKKIEGCQKWDEQRIHATIHDSLSPIPSFGVKKFETNDNKKIYIIKVDEGPEPPYITNKGEIYERISSGSFVIKESLRLSQMYTKKEDSWKKLEKKITIDSVQEKVENVLGYIDVGFEPTFTNLEDVKNCFFEISDNDLKQIFTDEIQDGNIMKFGDSLLFSYGNISGNKTLTPAHLNNFMEIMHDGSVRMRGLLWNKQPEDGEEINMAYVSTCFSKFQNIYTKIYEKVLRDEFIFAKKYEKLTTIKQFCPTYHLGNVEGDLRNIEEQIKKIIKQHQVEVGVDRVTTSDRIPKVGFYTVDKQFLERNNMEYNKENIAMMLFYCRYTWLGYVSGQNEVFDQMEK</sequence>
<keyword evidence="2" id="KW-0547">Nucleotide-binding</keyword>
<dbReference type="AlphaFoldDB" id="A0A415RW15"/>
<name>A0A415RW15_MEDGN</name>